<evidence type="ECO:0000256" key="9">
    <source>
        <dbReference type="ARBA" id="ARBA00023128"/>
    </source>
</evidence>
<dbReference type="GO" id="GO:0006122">
    <property type="term" value="P:mitochondrial electron transport, ubiquinol to cytochrome c"/>
    <property type="evidence" value="ECO:0007669"/>
    <property type="project" value="UniProtKB-UniRule"/>
</dbReference>
<keyword evidence="6 11" id="KW-0999">Mitochondrion inner membrane</keyword>
<dbReference type="EMBL" id="CP033150">
    <property type="protein sequence ID" value="AYO42467.1"/>
    <property type="molecule type" value="Genomic_DNA"/>
</dbReference>
<evidence type="ECO:0000313" key="13">
    <source>
        <dbReference type="Proteomes" id="UP000269793"/>
    </source>
</evidence>
<evidence type="ECO:0000256" key="3">
    <source>
        <dbReference type="ARBA" id="ARBA00022448"/>
    </source>
</evidence>
<keyword evidence="3 11" id="KW-0813">Transport</keyword>
<dbReference type="OrthoDB" id="6683853at2759"/>
<dbReference type="GO" id="GO:0045275">
    <property type="term" value="C:respiratory chain complex III"/>
    <property type="evidence" value="ECO:0007669"/>
    <property type="project" value="UniProtKB-UniRule"/>
</dbReference>
<protein>
    <recommendedName>
        <fullName evidence="11">Cytochrome b-c1 complex subunit 8</fullName>
    </recommendedName>
    <alternativeName>
        <fullName evidence="11">Complex III subunit 8</fullName>
    </alternativeName>
</protein>
<sequence length="101" mass="11357">MRPSSIVHSGMPSGHKWIGWWGAFGGPTQKGIKSYAVSSFQQNPFAGVFQGYFFNGFRRAAKQLPYSGIPFVVGYFIYTWGNKEYNYVNSKEGHLALGEEH</sequence>
<dbReference type="FunFam" id="1.20.5.210:FF:000001">
    <property type="entry name" value="Cytochrome b-c1 complex subunit 8"/>
    <property type="match status" value="1"/>
</dbReference>
<dbReference type="Proteomes" id="UP000269793">
    <property type="component" value="Chromosome III"/>
</dbReference>
<keyword evidence="9 11" id="KW-0496">Mitochondrion</keyword>
<dbReference type="InterPro" id="IPR004205">
    <property type="entry name" value="Cyt_bc1_su8"/>
</dbReference>
<accession>A0A3G2S8U1</accession>
<keyword evidence="4 11" id="KW-0679">Respiratory chain</keyword>
<comment type="similarity">
    <text evidence="2 11">Belongs to the UQCRQ/QCR8 family.</text>
</comment>
<keyword evidence="10" id="KW-0472">Membrane</keyword>
<proteinExistence type="inferred from homology"/>
<dbReference type="SUPFAM" id="SSF81508">
    <property type="entry name" value="Ubiquinone-binding protein QP-C of cytochrome bc1 complex (Ubiquinol-cytochrome c reductase)"/>
    <property type="match status" value="1"/>
</dbReference>
<comment type="subcellular location">
    <subcellularLocation>
        <location evidence="1 11">Mitochondrion inner membrane</location>
        <topology evidence="1 11">Single-pass membrane protein</topology>
    </subcellularLocation>
</comment>
<keyword evidence="13" id="KW-1185">Reference proteome</keyword>
<evidence type="ECO:0000256" key="2">
    <source>
        <dbReference type="ARBA" id="ARBA00007668"/>
    </source>
</evidence>
<reference evidence="12 13" key="1">
    <citation type="submission" date="2018-10" db="EMBL/GenBank/DDBJ databases">
        <title>Complete genome sequence of Malassezia restricta CBS 7877.</title>
        <authorList>
            <person name="Morand S.C."/>
            <person name="Bertignac M."/>
            <person name="Iltis A."/>
            <person name="Kolder I."/>
            <person name="Pirovano W."/>
            <person name="Jourdain R."/>
            <person name="Clavaud C."/>
        </authorList>
    </citation>
    <scope>NUCLEOTIDE SEQUENCE [LARGE SCALE GENOMIC DNA]</scope>
    <source>
        <strain evidence="12 13">CBS 7877</strain>
    </source>
</reference>
<dbReference type="AlphaFoldDB" id="A0A3G2S8U1"/>
<keyword evidence="7 11" id="KW-0249">Electron transport</keyword>
<evidence type="ECO:0000313" key="12">
    <source>
        <dbReference type="EMBL" id="AYO42467.1"/>
    </source>
</evidence>
<dbReference type="STRING" id="425264.A0A3G2S8U1"/>
<evidence type="ECO:0000256" key="5">
    <source>
        <dbReference type="ARBA" id="ARBA00022692"/>
    </source>
</evidence>
<keyword evidence="8" id="KW-1133">Transmembrane helix</keyword>
<organism evidence="12 13">
    <name type="scientific">Malassezia restricta (strain ATCC 96810 / NBRC 103918 / CBS 7877)</name>
    <name type="common">Seborrheic dermatitis infection agent</name>
    <dbReference type="NCBI Taxonomy" id="425264"/>
    <lineage>
        <taxon>Eukaryota</taxon>
        <taxon>Fungi</taxon>
        <taxon>Dikarya</taxon>
        <taxon>Basidiomycota</taxon>
        <taxon>Ustilaginomycotina</taxon>
        <taxon>Malasseziomycetes</taxon>
        <taxon>Malasseziales</taxon>
        <taxon>Malasseziaceae</taxon>
        <taxon>Malassezia</taxon>
    </lineage>
</organism>
<name>A0A3G2S8U1_MALR7</name>
<evidence type="ECO:0000256" key="1">
    <source>
        <dbReference type="ARBA" id="ARBA00004434"/>
    </source>
</evidence>
<dbReference type="InterPro" id="IPR036642">
    <property type="entry name" value="Cyt_bc1_su8_sf"/>
</dbReference>
<keyword evidence="5" id="KW-0812">Transmembrane</keyword>
<dbReference type="Gene3D" id="1.20.5.210">
    <property type="entry name" value="Cytochrome b-c1 complex subunit 8"/>
    <property type="match status" value="1"/>
</dbReference>
<dbReference type="PANTHER" id="PTHR12119">
    <property type="entry name" value="UBIQUINOL-CYTOCHROME C REDUCTASE COMPLEX UBIQUINONE-BINDING PROTEIN QP-C"/>
    <property type="match status" value="1"/>
</dbReference>
<dbReference type="Pfam" id="PF02939">
    <property type="entry name" value="UcrQ"/>
    <property type="match status" value="1"/>
</dbReference>
<evidence type="ECO:0000256" key="10">
    <source>
        <dbReference type="ARBA" id="ARBA00023136"/>
    </source>
</evidence>
<evidence type="ECO:0000256" key="7">
    <source>
        <dbReference type="ARBA" id="ARBA00022982"/>
    </source>
</evidence>
<evidence type="ECO:0000256" key="8">
    <source>
        <dbReference type="ARBA" id="ARBA00022989"/>
    </source>
</evidence>
<evidence type="ECO:0000256" key="6">
    <source>
        <dbReference type="ARBA" id="ARBA00022792"/>
    </source>
</evidence>
<dbReference type="GO" id="GO:0005743">
    <property type="term" value="C:mitochondrial inner membrane"/>
    <property type="evidence" value="ECO:0007669"/>
    <property type="project" value="UniProtKB-SubCell"/>
</dbReference>
<gene>
    <name evidence="12" type="primary">qcr8</name>
    <name evidence="12" type="ORF">DNF11_1517</name>
</gene>
<evidence type="ECO:0000256" key="4">
    <source>
        <dbReference type="ARBA" id="ARBA00022660"/>
    </source>
</evidence>
<dbReference type="VEuPathDB" id="FungiDB:DNF11_1517"/>
<comment type="subunit">
    <text evidence="11">Component of the ubiquinol-cytochrome c oxidoreductase (cytochrome b-c1 complex, complex III, CIII), a multisubunit enzyme composed of 3 respiratory subunits cytochrome b, cytochrome c1 and Rieske protein, 2 core protein subunits, and additional low-molecular weight protein subunits. The complex exists as an obligatory dimer and forms supercomplexes (SCs) in the inner mitochondrial membrane with cytochrome c oxidase (complex IV, CIV).</text>
</comment>
<comment type="function">
    <text evidence="11">Component of the ubiquinol-cytochrome c oxidoreductase, a multisubunit transmembrane complex that is part of the mitochondrial electron transport chain which drives oxidative phosphorylation. The complex plays an important role in the uptake of multiple carbon sources present in different host niches.</text>
</comment>
<dbReference type="PANTHER" id="PTHR12119:SF2">
    <property type="entry name" value="CYTOCHROME B-C1 COMPLEX SUBUNIT 8"/>
    <property type="match status" value="1"/>
</dbReference>
<evidence type="ECO:0000256" key="11">
    <source>
        <dbReference type="RuleBase" id="RU368118"/>
    </source>
</evidence>